<organism evidence="6 7">
    <name type="scientific">Cercophora newfieldiana</name>
    <dbReference type="NCBI Taxonomy" id="92897"/>
    <lineage>
        <taxon>Eukaryota</taxon>
        <taxon>Fungi</taxon>
        <taxon>Dikarya</taxon>
        <taxon>Ascomycota</taxon>
        <taxon>Pezizomycotina</taxon>
        <taxon>Sordariomycetes</taxon>
        <taxon>Sordariomycetidae</taxon>
        <taxon>Sordariales</taxon>
        <taxon>Lasiosphaeriaceae</taxon>
        <taxon>Cercophora</taxon>
    </lineage>
</organism>
<evidence type="ECO:0000256" key="4">
    <source>
        <dbReference type="PROSITE-ProRule" id="PRU01240"/>
    </source>
</evidence>
<evidence type="ECO:0000256" key="2">
    <source>
        <dbReference type="ARBA" id="ARBA00022801"/>
    </source>
</evidence>
<dbReference type="InterPro" id="IPR000209">
    <property type="entry name" value="Peptidase_S8/S53_dom"/>
</dbReference>
<comment type="similarity">
    <text evidence="4">Belongs to the peptidase S8 family.</text>
</comment>
<evidence type="ECO:0000256" key="1">
    <source>
        <dbReference type="ARBA" id="ARBA00022670"/>
    </source>
</evidence>
<dbReference type="InterPro" id="IPR051048">
    <property type="entry name" value="Peptidase_S8/S53_subtilisin"/>
</dbReference>
<keyword evidence="3 4" id="KW-0720">Serine protease</keyword>
<dbReference type="InterPro" id="IPR022398">
    <property type="entry name" value="Peptidase_S8_His-AS"/>
</dbReference>
<dbReference type="GO" id="GO:0006508">
    <property type="term" value="P:proteolysis"/>
    <property type="evidence" value="ECO:0007669"/>
    <property type="project" value="UniProtKB-KW"/>
</dbReference>
<dbReference type="InterPro" id="IPR023828">
    <property type="entry name" value="Peptidase_S8_Ser-AS"/>
</dbReference>
<dbReference type="InterPro" id="IPR034058">
    <property type="entry name" value="TagA/B/C/D_pept_dom"/>
</dbReference>
<dbReference type="Proteomes" id="UP001174936">
    <property type="component" value="Unassembled WGS sequence"/>
</dbReference>
<dbReference type="Gene3D" id="2.60.120.380">
    <property type="match status" value="1"/>
</dbReference>
<dbReference type="PROSITE" id="PS51892">
    <property type="entry name" value="SUBTILASE"/>
    <property type="match status" value="1"/>
</dbReference>
<keyword evidence="2 4" id="KW-0378">Hydrolase</keyword>
<feature type="active site" description="Charge relay system" evidence="4">
    <location>
        <position position="479"/>
    </location>
</feature>
<dbReference type="InterPro" id="IPR036852">
    <property type="entry name" value="Peptidase_S8/S53_dom_sf"/>
</dbReference>
<feature type="active site" description="Charge relay system" evidence="4">
    <location>
        <position position="197"/>
    </location>
</feature>
<feature type="domain" description="Peptidase S8/S53" evidence="5">
    <location>
        <begin position="188"/>
        <end position="550"/>
    </location>
</feature>
<dbReference type="PROSITE" id="PS00138">
    <property type="entry name" value="SUBTILASE_SER"/>
    <property type="match status" value="1"/>
</dbReference>
<dbReference type="SUPFAM" id="SSF49785">
    <property type="entry name" value="Galactose-binding domain-like"/>
    <property type="match status" value="1"/>
</dbReference>
<evidence type="ECO:0000313" key="7">
    <source>
        <dbReference type="Proteomes" id="UP001174936"/>
    </source>
</evidence>
<dbReference type="InterPro" id="IPR008979">
    <property type="entry name" value="Galactose-bd-like_sf"/>
</dbReference>
<keyword evidence="1 4" id="KW-0645">Protease</keyword>
<dbReference type="Pfam" id="PF00082">
    <property type="entry name" value="Peptidase_S8"/>
    <property type="match status" value="1"/>
</dbReference>
<dbReference type="PANTHER" id="PTHR43399:SF5">
    <property type="entry name" value="PEPTIDASE S8 FAMILY WITH PROTEASE-ASSOCIATED DOMAIN"/>
    <property type="match status" value="1"/>
</dbReference>
<reference evidence="6" key="1">
    <citation type="submission" date="2023-06" db="EMBL/GenBank/DDBJ databases">
        <title>Genome-scale phylogeny and comparative genomics of the fungal order Sordariales.</title>
        <authorList>
            <consortium name="Lawrence Berkeley National Laboratory"/>
            <person name="Hensen N."/>
            <person name="Bonometti L."/>
            <person name="Westerberg I."/>
            <person name="Brannstrom I.O."/>
            <person name="Guillou S."/>
            <person name="Cros-Aarteil S."/>
            <person name="Calhoun S."/>
            <person name="Haridas S."/>
            <person name="Kuo A."/>
            <person name="Mondo S."/>
            <person name="Pangilinan J."/>
            <person name="Riley R."/>
            <person name="Labutti K."/>
            <person name="Andreopoulos B."/>
            <person name="Lipzen A."/>
            <person name="Chen C."/>
            <person name="Yanf M."/>
            <person name="Daum C."/>
            <person name="Ng V."/>
            <person name="Clum A."/>
            <person name="Steindorff A."/>
            <person name="Ohm R."/>
            <person name="Martin F."/>
            <person name="Silar P."/>
            <person name="Natvig D."/>
            <person name="Lalanne C."/>
            <person name="Gautier V."/>
            <person name="Ament-Velasquez S.L."/>
            <person name="Kruys A."/>
            <person name="Hutchinson M.I."/>
            <person name="Powell A.J."/>
            <person name="Barry K."/>
            <person name="Miller A.N."/>
            <person name="Grigoriev I.V."/>
            <person name="Debuchy R."/>
            <person name="Gladieux P."/>
            <person name="Thoren M.H."/>
            <person name="Johannesson H."/>
        </authorList>
    </citation>
    <scope>NUCLEOTIDE SEQUENCE</scope>
    <source>
        <strain evidence="6">SMH2532-1</strain>
    </source>
</reference>
<dbReference type="PRINTS" id="PR00723">
    <property type="entry name" value="SUBTILISIN"/>
</dbReference>
<dbReference type="EMBL" id="JAULSV010000004">
    <property type="protein sequence ID" value="KAK0646964.1"/>
    <property type="molecule type" value="Genomic_DNA"/>
</dbReference>
<dbReference type="SUPFAM" id="SSF52743">
    <property type="entry name" value="Subtilisin-like"/>
    <property type="match status" value="1"/>
</dbReference>
<proteinExistence type="inferred from homology"/>
<dbReference type="AlphaFoldDB" id="A0AA39Y6J4"/>
<dbReference type="CDD" id="cd04842">
    <property type="entry name" value="Peptidases_S8_Kp43_protease"/>
    <property type="match status" value="1"/>
</dbReference>
<dbReference type="InterPro" id="IPR015500">
    <property type="entry name" value="Peptidase_S8_subtilisin-rel"/>
</dbReference>
<dbReference type="Gene3D" id="3.40.50.200">
    <property type="entry name" value="Peptidase S8/S53 domain"/>
    <property type="match status" value="1"/>
</dbReference>
<evidence type="ECO:0000256" key="3">
    <source>
        <dbReference type="ARBA" id="ARBA00022825"/>
    </source>
</evidence>
<name>A0AA39Y6J4_9PEZI</name>
<gene>
    <name evidence="6" type="ORF">B0T16DRAFT_330936</name>
</gene>
<dbReference type="PANTHER" id="PTHR43399">
    <property type="entry name" value="SUBTILISIN-RELATED"/>
    <property type="match status" value="1"/>
</dbReference>
<protein>
    <submittedName>
        <fullName evidence="6">Peptidase S8/S53 domain-containing protein</fullName>
    </submittedName>
</protein>
<sequence length="701" mass="74254">MVSEPSPESKPINTDYILVKVTGPLEPEHFQALEEKEVKTLEYLGDNTYLCGYKPPTLKGVLELRDFVVSAEKFDPGYVVASDLKPTSSEEQDEEAKVLIALHDDISEGFDAIVAKIASEAGVPLSTVSLMDKTIQLTVPKGRLEALAEMDEVKAINEAQRARLFNNVATKIMECHKPIGTSNTVFKGDGQVVCVADTGFDKGDKTNCHKAFKGRVLHLTSLGRPAKNLTDDPAGHGTHVCGSVLGDASHADQGQIEAPASKAKLIVQSSHAEVKSADGTIKHVLKGLGKPAAFLGAAVELGAHIHTNSWGSADPGPYNPAGTGEIDNFLWANKTLVVLFAAGNEGVDVDANKGTIDPGSLSEQAHAKNCITVGASESLRVNIEYPGGVAPTWSDWNDVAKNNIIFPYEPVGSDHIADNPEGMAAWSSRGPATPQPRIKPDVVAPGSSILSARSGAVKEADEGYGISKDPAWCYMGGTSMATPLVAGCCACIREALVKVGKIANPSSALVKAVLINGAVPILGQYRAKLPGGEFEVGKGNDIPNYSTGWGRVNLNNSLQHVVPSSGVAAGFVESTPAQALSKDGTHPTEHTFPLTVPSGTSPQTLKVTLVWSDYNPSQGNGNLQNDLDLIVATADGKQKWHGNMGGPAPSTPDLGKHFDRINNVEQVRWKDVKPGVYKVTVRAYNVPFGPQPFAVAWRVVV</sequence>
<dbReference type="PROSITE" id="PS00137">
    <property type="entry name" value="SUBTILASE_HIS"/>
    <property type="match status" value="1"/>
</dbReference>
<keyword evidence="7" id="KW-1185">Reference proteome</keyword>
<evidence type="ECO:0000259" key="5">
    <source>
        <dbReference type="Pfam" id="PF00082"/>
    </source>
</evidence>
<evidence type="ECO:0000313" key="6">
    <source>
        <dbReference type="EMBL" id="KAK0646964.1"/>
    </source>
</evidence>
<feature type="active site" description="Charge relay system" evidence="4">
    <location>
        <position position="236"/>
    </location>
</feature>
<accession>A0AA39Y6J4</accession>
<comment type="caution">
    <text evidence="6">The sequence shown here is derived from an EMBL/GenBank/DDBJ whole genome shotgun (WGS) entry which is preliminary data.</text>
</comment>
<dbReference type="GO" id="GO:0004252">
    <property type="term" value="F:serine-type endopeptidase activity"/>
    <property type="evidence" value="ECO:0007669"/>
    <property type="project" value="UniProtKB-UniRule"/>
</dbReference>